<dbReference type="GO" id="GO:0005739">
    <property type="term" value="C:mitochondrion"/>
    <property type="evidence" value="ECO:0007669"/>
    <property type="project" value="UniProtKB-SubCell"/>
</dbReference>
<evidence type="ECO:0000256" key="4">
    <source>
        <dbReference type="ARBA" id="ARBA00023204"/>
    </source>
</evidence>
<dbReference type="EMBL" id="CALTRL010002204">
    <property type="protein sequence ID" value="CAH7674997.1"/>
    <property type="molecule type" value="Genomic_DNA"/>
</dbReference>
<dbReference type="InterPro" id="IPR011257">
    <property type="entry name" value="DNA_glycosylase"/>
</dbReference>
<dbReference type="GO" id="GO:0006289">
    <property type="term" value="P:nucleotide-excision repair"/>
    <property type="evidence" value="ECO:0007669"/>
    <property type="project" value="TreeGrafter"/>
</dbReference>
<comment type="function">
    <text evidence="8">Bifunctional DNA N-glycosylase with associated apurinic/apyrimidinic (AP) lyase function that catalyzes the first step in base excision repair (BER), the primary repair pathway for the repair of oxidative DNA damage. The DNA N-glycosylase activity releases the damaged DNA base from DNA by cleaving the N-glycosidic bond, leaving an AP site. The AP lyase activity cleaves the phosphodiester bond 3' to the AP site by a beta-elimination. Primarily recognizes and repairs oxidative base damage of pyrimidines.</text>
</comment>
<feature type="compositionally biased region" description="Polar residues" evidence="9">
    <location>
        <begin position="9"/>
        <end position="24"/>
    </location>
</feature>
<comment type="caution">
    <text evidence="8">Lacks conserved residue(s) required for the propagation of feature annotation.</text>
</comment>
<dbReference type="EC" id="3.2.2.-" evidence="8"/>
<feature type="region of interest" description="Disordered" evidence="9">
    <location>
        <begin position="487"/>
        <end position="522"/>
    </location>
</feature>
<evidence type="ECO:0000256" key="2">
    <source>
        <dbReference type="ARBA" id="ARBA00022763"/>
    </source>
</evidence>
<dbReference type="SUPFAM" id="SSF48150">
    <property type="entry name" value="DNA-glycosylase"/>
    <property type="match status" value="1"/>
</dbReference>
<dbReference type="PANTHER" id="PTHR43286">
    <property type="entry name" value="ENDONUCLEASE III-LIKE PROTEIN 1"/>
    <property type="match status" value="1"/>
</dbReference>
<feature type="compositionally biased region" description="Polar residues" evidence="9">
    <location>
        <begin position="487"/>
        <end position="496"/>
    </location>
</feature>
<sequence>MLSKILKQPLNSTSTRPLRSNQARVNEPRVTIYCPRDEGLEEALINSEKDEKLGKTHSNSQSSSSPLKRNVSSPSLKTFQPTERNIRNKPGLSSNIPKRDEVINATLRLSRRVKSAPDKIFGEGNLTESKFFLPTSKKPDQSIEKAQRQGRSPKKLRLSLDEPHPAPPRWKETYELIHLQRSKIVAPVDTMGCEKAGNDDHEGLDQSIKLPARSEVERRLSCLVSLMLSSQTKDEITSQAVLNLRRNLTNGLTVNSLREAPLDKIQACINKVGFWRRKSEYIKEMAETLYQKHNCDVPKTLDDLVALKGVGPKMAFLALSSAWSINEGIGVDTHVHRITNRLGWHKPETKDPEKTRLNLQSWLPKNLHQEINYMLVGFGQMICLPVGPRCDECAVGSVEGLCPSKKTRVTKKRRIKDEESTSGRTLKRSTSSSYSTSSFFNSETSIGVKRSEDSCEMKFEEGKEVKTKIEKDDDCLADGDICNQQEVQSSPLSSINSDEDNCPSKIRKIGHRTDDGGNGEQEKFVMERSCMIKNDRNLEW</sequence>
<dbReference type="AlphaFoldDB" id="A0AAV0B2E8"/>
<dbReference type="CDD" id="cd00056">
    <property type="entry name" value="ENDO3c"/>
    <property type="match status" value="1"/>
</dbReference>
<evidence type="ECO:0000313" key="11">
    <source>
        <dbReference type="EMBL" id="CAH7674997.1"/>
    </source>
</evidence>
<evidence type="ECO:0000256" key="7">
    <source>
        <dbReference type="ARBA" id="ARBA00044632"/>
    </source>
</evidence>
<evidence type="ECO:0000259" key="10">
    <source>
        <dbReference type="SMART" id="SM00478"/>
    </source>
</evidence>
<dbReference type="Gene3D" id="1.10.1670.10">
    <property type="entry name" value="Helix-hairpin-Helix base-excision DNA repair enzymes (C-terminal)"/>
    <property type="match status" value="1"/>
</dbReference>
<protein>
    <recommendedName>
        <fullName evidence="8">Endonuclease III homolog</fullName>
        <ecNumber evidence="8">3.2.2.-</ecNumber>
        <ecNumber evidence="8">4.2.99.18</ecNumber>
    </recommendedName>
    <alternativeName>
        <fullName evidence="8">Bifunctional DNA N-glycosylase/DNA-(apurinic or apyrimidinic site) lyase</fullName>
        <shortName evidence="8">DNA glycosylase/AP lyase</shortName>
    </alternativeName>
</protein>
<keyword evidence="5 8" id="KW-0456">Lyase</keyword>
<proteinExistence type="inferred from homology"/>
<name>A0AAV0B2E8_PHAPC</name>
<dbReference type="Proteomes" id="UP001153365">
    <property type="component" value="Unassembled WGS sequence"/>
</dbReference>
<dbReference type="GO" id="GO:0003677">
    <property type="term" value="F:DNA binding"/>
    <property type="evidence" value="ECO:0007669"/>
    <property type="project" value="UniProtKB-UniRule"/>
</dbReference>
<dbReference type="InterPro" id="IPR003265">
    <property type="entry name" value="HhH-GPD_domain"/>
</dbReference>
<dbReference type="InterPro" id="IPR030841">
    <property type="entry name" value="NTH1"/>
</dbReference>
<feature type="compositionally biased region" description="Basic and acidic residues" evidence="9">
    <location>
        <begin position="511"/>
        <end position="522"/>
    </location>
</feature>
<accession>A0AAV0B2E8</accession>
<dbReference type="Gene3D" id="1.10.340.30">
    <property type="entry name" value="Hypothetical protein, domain 2"/>
    <property type="match status" value="1"/>
</dbReference>
<dbReference type="SMART" id="SM00478">
    <property type="entry name" value="ENDO3c"/>
    <property type="match status" value="1"/>
</dbReference>
<reference evidence="11" key="1">
    <citation type="submission" date="2022-06" db="EMBL/GenBank/DDBJ databases">
        <authorList>
            <consortium name="SYNGENTA / RWTH Aachen University"/>
        </authorList>
    </citation>
    <scope>NUCLEOTIDE SEQUENCE</scope>
</reference>
<comment type="similarity">
    <text evidence="1 8">Belongs to the Nth/MutY family.</text>
</comment>
<feature type="region of interest" description="Disordered" evidence="9">
    <location>
        <begin position="48"/>
        <end position="97"/>
    </location>
</feature>
<comment type="caution">
    <text evidence="11">The sequence shown here is derived from an EMBL/GenBank/DDBJ whole genome shotgun (WGS) entry which is preliminary data.</text>
</comment>
<dbReference type="GO" id="GO:0140078">
    <property type="term" value="F:class I DNA-(apurinic or apyrimidinic site) endonuclease activity"/>
    <property type="evidence" value="ECO:0007669"/>
    <property type="project" value="UniProtKB-EC"/>
</dbReference>
<feature type="region of interest" description="Disordered" evidence="9">
    <location>
        <begin position="413"/>
        <end position="436"/>
    </location>
</feature>
<comment type="subcellular location">
    <subcellularLocation>
        <location evidence="8">Nucleus</location>
    </subcellularLocation>
    <subcellularLocation>
        <location evidence="8">Mitochondrion</location>
    </subcellularLocation>
</comment>
<feature type="domain" description="HhH-GPD" evidence="10">
    <location>
        <begin position="228"/>
        <end position="381"/>
    </location>
</feature>
<evidence type="ECO:0000313" key="12">
    <source>
        <dbReference type="Proteomes" id="UP001153365"/>
    </source>
</evidence>
<evidence type="ECO:0000256" key="1">
    <source>
        <dbReference type="ARBA" id="ARBA00008343"/>
    </source>
</evidence>
<evidence type="ECO:0000256" key="6">
    <source>
        <dbReference type="ARBA" id="ARBA00023295"/>
    </source>
</evidence>
<dbReference type="HAMAP" id="MF_03183">
    <property type="entry name" value="Endonuclease_III_Nth"/>
    <property type="match status" value="1"/>
</dbReference>
<evidence type="ECO:0000256" key="9">
    <source>
        <dbReference type="SAM" id="MobiDB-lite"/>
    </source>
</evidence>
<dbReference type="Pfam" id="PF00730">
    <property type="entry name" value="HhH-GPD"/>
    <property type="match status" value="1"/>
</dbReference>
<evidence type="ECO:0000256" key="8">
    <source>
        <dbReference type="HAMAP-Rule" id="MF_03183"/>
    </source>
</evidence>
<gene>
    <name evidence="8" type="primary">NTH1</name>
    <name evidence="11" type="ORF">PPACK8108_LOCUS9958</name>
</gene>
<dbReference type="EC" id="4.2.99.18" evidence="8"/>
<keyword evidence="8" id="KW-0496">Mitochondrion</keyword>
<dbReference type="GO" id="GO:0006285">
    <property type="term" value="P:base-excision repair, AP site formation"/>
    <property type="evidence" value="ECO:0007669"/>
    <property type="project" value="UniProtKB-UniRule"/>
</dbReference>
<organism evidence="11 12">
    <name type="scientific">Phakopsora pachyrhizi</name>
    <name type="common">Asian soybean rust disease fungus</name>
    <dbReference type="NCBI Taxonomy" id="170000"/>
    <lineage>
        <taxon>Eukaryota</taxon>
        <taxon>Fungi</taxon>
        <taxon>Dikarya</taxon>
        <taxon>Basidiomycota</taxon>
        <taxon>Pucciniomycotina</taxon>
        <taxon>Pucciniomycetes</taxon>
        <taxon>Pucciniales</taxon>
        <taxon>Phakopsoraceae</taxon>
        <taxon>Phakopsora</taxon>
    </lineage>
</organism>
<feature type="region of interest" description="Disordered" evidence="9">
    <location>
        <begin position="131"/>
        <end position="167"/>
    </location>
</feature>
<keyword evidence="2 8" id="KW-0227">DNA damage</keyword>
<evidence type="ECO:0000256" key="3">
    <source>
        <dbReference type="ARBA" id="ARBA00022801"/>
    </source>
</evidence>
<keyword evidence="8" id="KW-0539">Nucleus</keyword>
<dbReference type="GO" id="GO:0005634">
    <property type="term" value="C:nucleus"/>
    <property type="evidence" value="ECO:0007669"/>
    <property type="project" value="UniProtKB-SubCell"/>
</dbReference>
<feature type="compositionally biased region" description="Polar residues" evidence="9">
    <location>
        <begin position="56"/>
        <end position="83"/>
    </location>
</feature>
<feature type="compositionally biased region" description="Basic and acidic residues" evidence="9">
    <location>
        <begin position="158"/>
        <end position="167"/>
    </location>
</feature>
<dbReference type="InterPro" id="IPR023170">
    <property type="entry name" value="HhH_base_excis_C"/>
</dbReference>
<keyword evidence="3 8" id="KW-0378">Hydrolase</keyword>
<dbReference type="PANTHER" id="PTHR43286:SF1">
    <property type="entry name" value="ENDONUCLEASE III-LIKE PROTEIN 1"/>
    <property type="match status" value="1"/>
</dbReference>
<comment type="catalytic activity">
    <reaction evidence="7 8">
        <text>2'-deoxyribonucleotide-(2'-deoxyribose 5'-phosphate)-2'-deoxyribonucleotide-DNA = a 3'-end 2'-deoxyribonucleotide-(2,3-dehydro-2,3-deoxyribose 5'-phosphate)-DNA + a 5'-end 5'-phospho-2'-deoxyribonucleoside-DNA + H(+)</text>
        <dbReference type="Rhea" id="RHEA:66592"/>
        <dbReference type="Rhea" id="RHEA-COMP:13180"/>
        <dbReference type="Rhea" id="RHEA-COMP:16897"/>
        <dbReference type="Rhea" id="RHEA-COMP:17067"/>
        <dbReference type="ChEBI" id="CHEBI:15378"/>
        <dbReference type="ChEBI" id="CHEBI:136412"/>
        <dbReference type="ChEBI" id="CHEBI:157695"/>
        <dbReference type="ChEBI" id="CHEBI:167181"/>
        <dbReference type="EC" id="4.2.99.18"/>
    </reaction>
</comment>
<keyword evidence="12" id="KW-1185">Reference proteome</keyword>
<keyword evidence="6 8" id="KW-0326">Glycosidase</keyword>
<dbReference type="GO" id="GO:0000703">
    <property type="term" value="F:oxidized pyrimidine nucleobase lesion DNA N-glycosylase activity"/>
    <property type="evidence" value="ECO:0007669"/>
    <property type="project" value="UniProtKB-UniRule"/>
</dbReference>
<evidence type="ECO:0000256" key="5">
    <source>
        <dbReference type="ARBA" id="ARBA00023239"/>
    </source>
</evidence>
<feature type="compositionally biased region" description="Basic and acidic residues" evidence="9">
    <location>
        <begin position="137"/>
        <end position="147"/>
    </location>
</feature>
<keyword evidence="4 8" id="KW-0234">DNA repair</keyword>
<feature type="region of interest" description="Disordered" evidence="9">
    <location>
        <begin position="1"/>
        <end position="24"/>
    </location>
</feature>
<dbReference type="FunFam" id="1.10.340.30:FF:000001">
    <property type="entry name" value="Endonuclease III"/>
    <property type="match status" value="1"/>
</dbReference>